<protein>
    <submittedName>
        <fullName evidence="1">Uncharacterized protein</fullName>
    </submittedName>
</protein>
<dbReference type="Proteomes" id="UP000774326">
    <property type="component" value="Unassembled WGS sequence"/>
</dbReference>
<reference evidence="1" key="1">
    <citation type="journal article" date="2021" name="Open Biol.">
        <title>Shared evolutionary footprints suggest mitochondrial oxidative damage underlies multiple complex I losses in fungi.</title>
        <authorList>
            <person name="Schikora-Tamarit M.A."/>
            <person name="Marcet-Houben M."/>
            <person name="Nosek J."/>
            <person name="Gabaldon T."/>
        </authorList>
    </citation>
    <scope>NUCLEOTIDE SEQUENCE</scope>
    <source>
        <strain evidence="1">CBS2887</strain>
    </source>
</reference>
<sequence length="146" mass="16405">MKKNSDELRTLLWTFGPSKPTVENTSTPIIVKNTCTPDARIILRINGCAGVRNTSLEINFQPEFAKVSALSVSIEMFSLTRSTLLLYVWMSLFKVLTSTTPTIAERNATSTKELIKDSQWIWSSLTSPLKYMSQRSLHDTSNSSLQ</sequence>
<comment type="caution">
    <text evidence="1">The sequence shown here is derived from an EMBL/GenBank/DDBJ whole genome shotgun (WGS) entry which is preliminary data.</text>
</comment>
<accession>A0A9P8Q1Y3</accession>
<reference evidence="1" key="2">
    <citation type="submission" date="2021-01" db="EMBL/GenBank/DDBJ databases">
        <authorList>
            <person name="Schikora-Tamarit M.A."/>
        </authorList>
    </citation>
    <scope>NUCLEOTIDE SEQUENCE</scope>
    <source>
        <strain evidence="1">CBS2887</strain>
    </source>
</reference>
<dbReference type="EMBL" id="JAEUBG010003741">
    <property type="protein sequence ID" value="KAH3682387.1"/>
    <property type="molecule type" value="Genomic_DNA"/>
</dbReference>
<evidence type="ECO:0000313" key="1">
    <source>
        <dbReference type="EMBL" id="KAH3682387.1"/>
    </source>
</evidence>
<keyword evidence="2" id="KW-1185">Reference proteome</keyword>
<proteinExistence type="predicted"/>
<gene>
    <name evidence="1" type="ORF">WICPIJ_006651</name>
</gene>
<name>A0A9P8Q1Y3_WICPI</name>
<organism evidence="1 2">
    <name type="scientific">Wickerhamomyces pijperi</name>
    <name type="common">Yeast</name>
    <name type="synonym">Pichia pijperi</name>
    <dbReference type="NCBI Taxonomy" id="599730"/>
    <lineage>
        <taxon>Eukaryota</taxon>
        <taxon>Fungi</taxon>
        <taxon>Dikarya</taxon>
        <taxon>Ascomycota</taxon>
        <taxon>Saccharomycotina</taxon>
        <taxon>Saccharomycetes</taxon>
        <taxon>Phaffomycetales</taxon>
        <taxon>Wickerhamomycetaceae</taxon>
        <taxon>Wickerhamomyces</taxon>
    </lineage>
</organism>
<dbReference type="AlphaFoldDB" id="A0A9P8Q1Y3"/>
<evidence type="ECO:0000313" key="2">
    <source>
        <dbReference type="Proteomes" id="UP000774326"/>
    </source>
</evidence>